<dbReference type="InterPro" id="IPR001647">
    <property type="entry name" value="HTH_TetR"/>
</dbReference>
<keyword evidence="8" id="KW-1185">Reference proteome</keyword>
<name>A0ABU7XD73_9HYPH</name>
<gene>
    <name evidence="7" type="ORF">V3H18_01320</name>
</gene>
<organism evidence="7 8">
    <name type="scientific">Methylocystis borbori</name>
    <dbReference type="NCBI Taxonomy" id="3118750"/>
    <lineage>
        <taxon>Bacteria</taxon>
        <taxon>Pseudomonadati</taxon>
        <taxon>Pseudomonadota</taxon>
        <taxon>Alphaproteobacteria</taxon>
        <taxon>Hyphomicrobiales</taxon>
        <taxon>Methylocystaceae</taxon>
        <taxon>Methylocystis</taxon>
    </lineage>
</organism>
<dbReference type="PANTHER" id="PTHR30055:SF151">
    <property type="entry name" value="TRANSCRIPTIONAL REGULATORY PROTEIN"/>
    <property type="match status" value="1"/>
</dbReference>
<dbReference type="Pfam" id="PF02909">
    <property type="entry name" value="TetR_C_1"/>
    <property type="match status" value="1"/>
</dbReference>
<accession>A0ABU7XD73</accession>
<evidence type="ECO:0000256" key="2">
    <source>
        <dbReference type="ARBA" id="ARBA00023125"/>
    </source>
</evidence>
<keyword evidence="3" id="KW-0804">Transcription</keyword>
<evidence type="ECO:0000256" key="3">
    <source>
        <dbReference type="ARBA" id="ARBA00023163"/>
    </source>
</evidence>
<dbReference type="RefSeq" id="WP_332080066.1">
    <property type="nucleotide sequence ID" value="NZ_JAZHYN010000002.1"/>
</dbReference>
<evidence type="ECO:0000256" key="4">
    <source>
        <dbReference type="PROSITE-ProRule" id="PRU00335"/>
    </source>
</evidence>
<evidence type="ECO:0000256" key="5">
    <source>
        <dbReference type="SAM" id="MobiDB-lite"/>
    </source>
</evidence>
<evidence type="ECO:0000313" key="7">
    <source>
        <dbReference type="EMBL" id="MEF3365165.1"/>
    </source>
</evidence>
<evidence type="ECO:0000313" key="8">
    <source>
        <dbReference type="Proteomes" id="UP001350748"/>
    </source>
</evidence>
<dbReference type="PANTHER" id="PTHR30055">
    <property type="entry name" value="HTH-TYPE TRANSCRIPTIONAL REGULATOR RUTR"/>
    <property type="match status" value="1"/>
</dbReference>
<feature type="domain" description="HTH tetR-type" evidence="6">
    <location>
        <begin position="23"/>
        <end position="83"/>
    </location>
</feature>
<keyword evidence="2 4" id="KW-0238">DNA-binding</keyword>
<reference evidence="7 8" key="1">
    <citation type="submission" date="2024-02" db="EMBL/GenBank/DDBJ databases">
        <authorList>
            <person name="Grouzdev D."/>
        </authorList>
    </citation>
    <scope>NUCLEOTIDE SEQUENCE [LARGE SCALE GENOMIC DNA]</scope>
    <source>
        <strain evidence="7 8">9N</strain>
    </source>
</reference>
<proteinExistence type="predicted"/>
<dbReference type="InterPro" id="IPR036271">
    <property type="entry name" value="Tet_transcr_reg_TetR-rel_C_sf"/>
</dbReference>
<dbReference type="Gene3D" id="1.10.10.60">
    <property type="entry name" value="Homeodomain-like"/>
    <property type="match status" value="1"/>
</dbReference>
<dbReference type="PROSITE" id="PS50977">
    <property type="entry name" value="HTH_TETR_2"/>
    <property type="match status" value="1"/>
</dbReference>
<sequence length="240" mass="25679">MSKNDPTLLWERPEPQPRPAPVALSRESIVRVAIERADAEGLAAVTLRSVAGALGAGPMRLYGYLKTKDELLALMVDAVYSEMLTEGDAAAGSWRAQVTALAQAMRQAALRHPWFVALLGGRPHQGPNALAFLEAMLAAVGNAPQLEGIDAIFQATKLVNAYILGTVRDEAAEAIAVQESGLTKAEWQSASWPYLERMIATGRFPMIAKVVRDVDHLSPEIVFIRGLDCVLNGIAGPGVG</sequence>
<dbReference type="Gene3D" id="1.10.357.10">
    <property type="entry name" value="Tetracycline Repressor, domain 2"/>
    <property type="match status" value="1"/>
</dbReference>
<comment type="caution">
    <text evidence="7">The sequence shown here is derived from an EMBL/GenBank/DDBJ whole genome shotgun (WGS) entry which is preliminary data.</text>
</comment>
<dbReference type="SUPFAM" id="SSF48498">
    <property type="entry name" value="Tetracyclin repressor-like, C-terminal domain"/>
    <property type="match status" value="1"/>
</dbReference>
<evidence type="ECO:0000256" key="1">
    <source>
        <dbReference type="ARBA" id="ARBA00023015"/>
    </source>
</evidence>
<dbReference type="InterPro" id="IPR009057">
    <property type="entry name" value="Homeodomain-like_sf"/>
</dbReference>
<feature type="DNA-binding region" description="H-T-H motif" evidence="4">
    <location>
        <begin position="46"/>
        <end position="65"/>
    </location>
</feature>
<dbReference type="InterPro" id="IPR004111">
    <property type="entry name" value="Repressor_TetR_C"/>
</dbReference>
<keyword evidence="1" id="KW-0805">Transcription regulation</keyword>
<dbReference type="SUPFAM" id="SSF46689">
    <property type="entry name" value="Homeodomain-like"/>
    <property type="match status" value="1"/>
</dbReference>
<evidence type="ECO:0000259" key="6">
    <source>
        <dbReference type="PROSITE" id="PS50977"/>
    </source>
</evidence>
<dbReference type="InterPro" id="IPR050109">
    <property type="entry name" value="HTH-type_TetR-like_transc_reg"/>
</dbReference>
<feature type="region of interest" description="Disordered" evidence="5">
    <location>
        <begin position="1"/>
        <end position="21"/>
    </location>
</feature>
<protein>
    <submittedName>
        <fullName evidence="7">TetR/AcrR family transcriptional regulator C-terminal domain-containing protein</fullName>
    </submittedName>
</protein>
<dbReference type="Proteomes" id="UP001350748">
    <property type="component" value="Unassembled WGS sequence"/>
</dbReference>
<dbReference type="EMBL" id="JAZHYN010000002">
    <property type="protein sequence ID" value="MEF3365165.1"/>
    <property type="molecule type" value="Genomic_DNA"/>
</dbReference>